<organism evidence="1 2">
    <name type="scientific">Caerostris darwini</name>
    <dbReference type="NCBI Taxonomy" id="1538125"/>
    <lineage>
        <taxon>Eukaryota</taxon>
        <taxon>Metazoa</taxon>
        <taxon>Ecdysozoa</taxon>
        <taxon>Arthropoda</taxon>
        <taxon>Chelicerata</taxon>
        <taxon>Arachnida</taxon>
        <taxon>Araneae</taxon>
        <taxon>Araneomorphae</taxon>
        <taxon>Entelegynae</taxon>
        <taxon>Araneoidea</taxon>
        <taxon>Araneidae</taxon>
        <taxon>Caerostris</taxon>
    </lineage>
</organism>
<name>A0AAV4R7F6_9ARAC</name>
<evidence type="ECO:0000313" key="2">
    <source>
        <dbReference type="Proteomes" id="UP001054837"/>
    </source>
</evidence>
<gene>
    <name evidence="1" type="ORF">CDAR_248961</name>
</gene>
<sequence>MDHRTLQLSPFLNQESSDRSLENQKNLVHAKDENIESVGWKLFEGFVHSHGRLLVAWWRKSDHDFSEEITDSTPQVAMVT</sequence>
<comment type="caution">
    <text evidence="1">The sequence shown here is derived from an EMBL/GenBank/DDBJ whole genome shotgun (WGS) entry which is preliminary data.</text>
</comment>
<keyword evidence="2" id="KW-1185">Reference proteome</keyword>
<reference evidence="1 2" key="1">
    <citation type="submission" date="2021-06" db="EMBL/GenBank/DDBJ databases">
        <title>Caerostris darwini draft genome.</title>
        <authorList>
            <person name="Kono N."/>
            <person name="Arakawa K."/>
        </authorList>
    </citation>
    <scope>NUCLEOTIDE SEQUENCE [LARGE SCALE GENOMIC DNA]</scope>
</reference>
<protein>
    <submittedName>
        <fullName evidence="1">Uncharacterized protein</fullName>
    </submittedName>
</protein>
<evidence type="ECO:0000313" key="1">
    <source>
        <dbReference type="EMBL" id="GIY17302.1"/>
    </source>
</evidence>
<dbReference type="AlphaFoldDB" id="A0AAV4R7F6"/>
<proteinExistence type="predicted"/>
<dbReference type="Proteomes" id="UP001054837">
    <property type="component" value="Unassembled WGS sequence"/>
</dbReference>
<dbReference type="EMBL" id="BPLQ01005798">
    <property type="protein sequence ID" value="GIY17302.1"/>
    <property type="molecule type" value="Genomic_DNA"/>
</dbReference>
<accession>A0AAV4R7F6</accession>